<evidence type="ECO:0000313" key="2">
    <source>
        <dbReference type="Proteomes" id="UP000053989"/>
    </source>
</evidence>
<name>A0A0C2YUN5_9AGAM</name>
<gene>
    <name evidence="1" type="ORF">SCLCIDRAFT_439406</name>
</gene>
<accession>A0A0C2YUN5</accession>
<proteinExistence type="predicted"/>
<dbReference type="AlphaFoldDB" id="A0A0C2YUN5"/>
<dbReference type="EMBL" id="KN822182">
    <property type="protein sequence ID" value="KIM53363.1"/>
    <property type="molecule type" value="Genomic_DNA"/>
</dbReference>
<evidence type="ECO:0000313" key="1">
    <source>
        <dbReference type="EMBL" id="KIM53363.1"/>
    </source>
</evidence>
<sequence>MQCYRRQPVACVTDGSGAQRPLSTCGWWDCRHRDRRCKWRCWLLASSSWGAGGHCHCCASRGRWLSTLSSVATHCCHPRGGDVGSHCHGLHGWLTGHPLSCSYFVNCGSVEVMVVSVIIGVATFPGPSVPGDVWMVA</sequence>
<organism evidence="1 2">
    <name type="scientific">Scleroderma citrinum Foug A</name>
    <dbReference type="NCBI Taxonomy" id="1036808"/>
    <lineage>
        <taxon>Eukaryota</taxon>
        <taxon>Fungi</taxon>
        <taxon>Dikarya</taxon>
        <taxon>Basidiomycota</taxon>
        <taxon>Agaricomycotina</taxon>
        <taxon>Agaricomycetes</taxon>
        <taxon>Agaricomycetidae</taxon>
        <taxon>Boletales</taxon>
        <taxon>Sclerodermatineae</taxon>
        <taxon>Sclerodermataceae</taxon>
        <taxon>Scleroderma</taxon>
    </lineage>
</organism>
<reference evidence="1 2" key="1">
    <citation type="submission" date="2014-04" db="EMBL/GenBank/DDBJ databases">
        <authorList>
            <consortium name="DOE Joint Genome Institute"/>
            <person name="Kuo A."/>
            <person name="Kohler A."/>
            <person name="Nagy L.G."/>
            <person name="Floudas D."/>
            <person name="Copeland A."/>
            <person name="Barry K.W."/>
            <person name="Cichocki N."/>
            <person name="Veneault-Fourrey C."/>
            <person name="LaButti K."/>
            <person name="Lindquist E.A."/>
            <person name="Lipzen A."/>
            <person name="Lundell T."/>
            <person name="Morin E."/>
            <person name="Murat C."/>
            <person name="Sun H."/>
            <person name="Tunlid A."/>
            <person name="Henrissat B."/>
            <person name="Grigoriev I.V."/>
            <person name="Hibbett D.S."/>
            <person name="Martin F."/>
            <person name="Nordberg H.P."/>
            <person name="Cantor M.N."/>
            <person name="Hua S.X."/>
        </authorList>
    </citation>
    <scope>NUCLEOTIDE SEQUENCE [LARGE SCALE GENOMIC DNA]</scope>
    <source>
        <strain evidence="1 2">Foug A</strain>
    </source>
</reference>
<dbReference type="InParanoid" id="A0A0C2YUN5"/>
<reference evidence="2" key="2">
    <citation type="submission" date="2015-01" db="EMBL/GenBank/DDBJ databases">
        <title>Evolutionary Origins and Diversification of the Mycorrhizal Mutualists.</title>
        <authorList>
            <consortium name="DOE Joint Genome Institute"/>
            <consortium name="Mycorrhizal Genomics Consortium"/>
            <person name="Kohler A."/>
            <person name="Kuo A."/>
            <person name="Nagy L.G."/>
            <person name="Floudas D."/>
            <person name="Copeland A."/>
            <person name="Barry K.W."/>
            <person name="Cichocki N."/>
            <person name="Veneault-Fourrey C."/>
            <person name="LaButti K."/>
            <person name="Lindquist E.A."/>
            <person name="Lipzen A."/>
            <person name="Lundell T."/>
            <person name="Morin E."/>
            <person name="Murat C."/>
            <person name="Riley R."/>
            <person name="Ohm R."/>
            <person name="Sun H."/>
            <person name="Tunlid A."/>
            <person name="Henrissat B."/>
            <person name="Grigoriev I.V."/>
            <person name="Hibbett D.S."/>
            <person name="Martin F."/>
        </authorList>
    </citation>
    <scope>NUCLEOTIDE SEQUENCE [LARGE SCALE GENOMIC DNA]</scope>
    <source>
        <strain evidence="2">Foug A</strain>
    </source>
</reference>
<keyword evidence="2" id="KW-1185">Reference proteome</keyword>
<dbReference type="HOGENOM" id="CLU_1866312_0_0_1"/>
<protein>
    <submittedName>
        <fullName evidence="1">Uncharacterized protein</fullName>
    </submittedName>
</protein>
<dbReference type="Proteomes" id="UP000053989">
    <property type="component" value="Unassembled WGS sequence"/>
</dbReference>